<dbReference type="InterPro" id="IPR004358">
    <property type="entry name" value="Sig_transdc_His_kin-like_C"/>
</dbReference>
<dbReference type="SUPFAM" id="SSF55874">
    <property type="entry name" value="ATPase domain of HSP90 chaperone/DNA topoisomerase II/histidine kinase"/>
    <property type="match status" value="1"/>
</dbReference>
<evidence type="ECO:0000256" key="3">
    <source>
        <dbReference type="ARBA" id="ARBA00012438"/>
    </source>
</evidence>
<dbReference type="Proteomes" id="UP000284407">
    <property type="component" value="Unassembled WGS sequence"/>
</dbReference>
<evidence type="ECO:0000256" key="9">
    <source>
        <dbReference type="ARBA" id="ARBA00023012"/>
    </source>
</evidence>
<feature type="domain" description="HAMP" evidence="13">
    <location>
        <begin position="171"/>
        <end position="225"/>
    </location>
</feature>
<evidence type="ECO:0000256" key="1">
    <source>
        <dbReference type="ARBA" id="ARBA00000085"/>
    </source>
</evidence>
<feature type="domain" description="Histidine kinase" evidence="12">
    <location>
        <begin position="233"/>
        <end position="443"/>
    </location>
</feature>
<dbReference type="PROSITE" id="PS50109">
    <property type="entry name" value="HIS_KIN"/>
    <property type="match status" value="1"/>
</dbReference>
<dbReference type="CDD" id="cd00075">
    <property type="entry name" value="HATPase"/>
    <property type="match status" value="1"/>
</dbReference>
<evidence type="ECO:0000256" key="8">
    <source>
        <dbReference type="ARBA" id="ARBA00022989"/>
    </source>
</evidence>
<organism evidence="14 15">
    <name type="scientific">Sulfitobacter guttiformis</name>
    <dbReference type="NCBI Taxonomy" id="74349"/>
    <lineage>
        <taxon>Bacteria</taxon>
        <taxon>Pseudomonadati</taxon>
        <taxon>Pseudomonadota</taxon>
        <taxon>Alphaproteobacteria</taxon>
        <taxon>Rhodobacterales</taxon>
        <taxon>Roseobacteraceae</taxon>
        <taxon>Sulfitobacter</taxon>
    </lineage>
</organism>
<evidence type="ECO:0000256" key="4">
    <source>
        <dbReference type="ARBA" id="ARBA00022553"/>
    </source>
</evidence>
<evidence type="ECO:0000259" key="12">
    <source>
        <dbReference type="PROSITE" id="PS50109"/>
    </source>
</evidence>
<dbReference type="Gene3D" id="3.30.565.10">
    <property type="entry name" value="Histidine kinase-like ATPase, C-terminal domain"/>
    <property type="match status" value="1"/>
</dbReference>
<dbReference type="EC" id="2.7.13.3" evidence="3"/>
<dbReference type="RefSeq" id="WP_025063383.1">
    <property type="nucleotide sequence ID" value="NZ_RAQK01000001.1"/>
</dbReference>
<sequence length="443" mass="47383">MKQLWRSMPLRLALVLVVLFGTVSLLSLAASYAVTRAAFEQSVRDDLAQDMAGFRAAPSARAVAILVQAESAQTDPGRLVLSFVSRDGQIFGNGAVARDDEGFHIISLEEGRAELAGEYLALSARLYGGRLTIARSRAEIEALRPVFLNILWISLLPTVLIALSGGLILARRSQRHVEVIRAALERLTSGDLGARVATGPRWADDLVRIGAAVNGMAGAQERSVAALRQVSSDIAHDLKTPVQRVSLRLEALADVVQEGEASELVAQTRTEVEGISAVFTSLLQLAQVENGTLKARFAPVDLAQLCRTMVEVYEPTATERGQSLGLEAPERVMVSGERNLLGQMIANLLENALSHTGEGADIIVSVQQSTGQIALVVQDTGPGIPASEHGRVVQRLYRLDRSRNTPGNGLGLSLVDGVARLHGATLAFEDACPGLRVRVSFPT</sequence>
<reference evidence="14 15" key="1">
    <citation type="submission" date="2018-09" db="EMBL/GenBank/DDBJ databases">
        <title>Genomic Encyclopedia of Archaeal and Bacterial Type Strains, Phase II (KMG-II): from individual species to whole genera.</title>
        <authorList>
            <person name="Goeker M."/>
        </authorList>
    </citation>
    <scope>NUCLEOTIDE SEQUENCE [LARGE SCALE GENOMIC DNA]</scope>
    <source>
        <strain evidence="14 15">DSM 11458</strain>
    </source>
</reference>
<dbReference type="InterPro" id="IPR003661">
    <property type="entry name" value="HisK_dim/P_dom"/>
</dbReference>
<evidence type="ECO:0000256" key="5">
    <source>
        <dbReference type="ARBA" id="ARBA00022679"/>
    </source>
</evidence>
<comment type="caution">
    <text evidence="14">The sequence shown here is derived from an EMBL/GenBank/DDBJ whole genome shotgun (WGS) entry which is preliminary data.</text>
</comment>
<protein>
    <recommendedName>
        <fullName evidence="3">histidine kinase</fullName>
        <ecNumber evidence="3">2.7.13.3</ecNumber>
    </recommendedName>
</protein>
<dbReference type="Pfam" id="PF02518">
    <property type="entry name" value="HATPase_c"/>
    <property type="match status" value="1"/>
</dbReference>
<dbReference type="InterPro" id="IPR036890">
    <property type="entry name" value="HATPase_C_sf"/>
</dbReference>
<comment type="catalytic activity">
    <reaction evidence="1">
        <text>ATP + protein L-histidine = ADP + protein N-phospho-L-histidine.</text>
        <dbReference type="EC" id="2.7.13.3"/>
    </reaction>
</comment>
<proteinExistence type="predicted"/>
<dbReference type="AlphaFoldDB" id="A0A420DQ60"/>
<keyword evidence="9" id="KW-0902">Two-component regulatory system</keyword>
<dbReference type="SMART" id="SM00388">
    <property type="entry name" value="HisKA"/>
    <property type="match status" value="1"/>
</dbReference>
<dbReference type="InterPro" id="IPR005467">
    <property type="entry name" value="His_kinase_dom"/>
</dbReference>
<evidence type="ECO:0000256" key="10">
    <source>
        <dbReference type="ARBA" id="ARBA00023136"/>
    </source>
</evidence>
<dbReference type="InterPro" id="IPR003660">
    <property type="entry name" value="HAMP_dom"/>
</dbReference>
<keyword evidence="7 14" id="KW-0418">Kinase</keyword>
<dbReference type="EMBL" id="RAQK01000001">
    <property type="protein sequence ID" value="RKE96441.1"/>
    <property type="molecule type" value="Genomic_DNA"/>
</dbReference>
<dbReference type="CDD" id="cd00082">
    <property type="entry name" value="HisKA"/>
    <property type="match status" value="1"/>
</dbReference>
<evidence type="ECO:0000256" key="6">
    <source>
        <dbReference type="ARBA" id="ARBA00022692"/>
    </source>
</evidence>
<dbReference type="PROSITE" id="PS50885">
    <property type="entry name" value="HAMP"/>
    <property type="match status" value="1"/>
</dbReference>
<dbReference type="GO" id="GO:0005886">
    <property type="term" value="C:plasma membrane"/>
    <property type="evidence" value="ECO:0007669"/>
    <property type="project" value="TreeGrafter"/>
</dbReference>
<name>A0A420DQ60_9RHOB</name>
<dbReference type="PRINTS" id="PR00344">
    <property type="entry name" value="BCTRLSENSOR"/>
</dbReference>
<dbReference type="InterPro" id="IPR003594">
    <property type="entry name" value="HATPase_dom"/>
</dbReference>
<keyword evidence="8 11" id="KW-1133">Transmembrane helix</keyword>
<keyword evidence="6 11" id="KW-0812">Transmembrane</keyword>
<evidence type="ECO:0000313" key="14">
    <source>
        <dbReference type="EMBL" id="RKE96441.1"/>
    </source>
</evidence>
<evidence type="ECO:0000313" key="15">
    <source>
        <dbReference type="Proteomes" id="UP000284407"/>
    </source>
</evidence>
<dbReference type="SMART" id="SM00387">
    <property type="entry name" value="HATPase_c"/>
    <property type="match status" value="1"/>
</dbReference>
<keyword evidence="10 11" id="KW-0472">Membrane</keyword>
<dbReference type="InterPro" id="IPR050428">
    <property type="entry name" value="TCS_sensor_his_kinase"/>
</dbReference>
<evidence type="ECO:0000259" key="13">
    <source>
        <dbReference type="PROSITE" id="PS50885"/>
    </source>
</evidence>
<dbReference type="Gene3D" id="1.10.287.130">
    <property type="match status" value="1"/>
</dbReference>
<keyword evidence="4" id="KW-0597">Phosphoprotein</keyword>
<keyword evidence="15" id="KW-1185">Reference proteome</keyword>
<evidence type="ECO:0000256" key="2">
    <source>
        <dbReference type="ARBA" id="ARBA00004370"/>
    </source>
</evidence>
<dbReference type="STRING" id="1443111.Z949_2999"/>
<accession>A0A420DQ60</accession>
<evidence type="ECO:0000256" key="11">
    <source>
        <dbReference type="SAM" id="Phobius"/>
    </source>
</evidence>
<keyword evidence="5" id="KW-0808">Transferase</keyword>
<gene>
    <name evidence="14" type="ORF">C8N30_1000</name>
</gene>
<comment type="subcellular location">
    <subcellularLocation>
        <location evidence="2">Membrane</location>
    </subcellularLocation>
</comment>
<dbReference type="Pfam" id="PF00512">
    <property type="entry name" value="HisKA"/>
    <property type="match status" value="1"/>
</dbReference>
<dbReference type="PANTHER" id="PTHR45436:SF8">
    <property type="entry name" value="HISTIDINE KINASE"/>
    <property type="match status" value="1"/>
</dbReference>
<dbReference type="SUPFAM" id="SSF47384">
    <property type="entry name" value="Homodimeric domain of signal transducing histidine kinase"/>
    <property type="match status" value="1"/>
</dbReference>
<evidence type="ECO:0000256" key="7">
    <source>
        <dbReference type="ARBA" id="ARBA00022777"/>
    </source>
</evidence>
<feature type="transmembrane region" description="Helical" evidence="11">
    <location>
        <begin position="146"/>
        <end position="170"/>
    </location>
</feature>
<dbReference type="GO" id="GO:0000155">
    <property type="term" value="F:phosphorelay sensor kinase activity"/>
    <property type="evidence" value="ECO:0007669"/>
    <property type="project" value="InterPro"/>
</dbReference>
<dbReference type="PANTHER" id="PTHR45436">
    <property type="entry name" value="SENSOR HISTIDINE KINASE YKOH"/>
    <property type="match status" value="1"/>
</dbReference>
<dbReference type="OrthoDB" id="9815202at2"/>
<dbReference type="InterPro" id="IPR036097">
    <property type="entry name" value="HisK_dim/P_sf"/>
</dbReference>